<dbReference type="InterPro" id="IPR002577">
    <property type="entry name" value="HTH_HxlR"/>
</dbReference>
<proteinExistence type="predicted"/>
<evidence type="ECO:0000256" key="2">
    <source>
        <dbReference type="ARBA" id="ARBA00023125"/>
    </source>
</evidence>
<keyword evidence="1" id="KW-0805">Transcription regulation</keyword>
<keyword evidence="2" id="KW-0238">DNA-binding</keyword>
<evidence type="ECO:0000259" key="4">
    <source>
        <dbReference type="PROSITE" id="PS51118"/>
    </source>
</evidence>
<evidence type="ECO:0000313" key="5">
    <source>
        <dbReference type="EMBL" id="MCW3483262.1"/>
    </source>
</evidence>
<name>A0ABT3IH33_9BACT</name>
<accession>A0ABT3IH33</accession>
<dbReference type="Proteomes" id="UP001207742">
    <property type="component" value="Unassembled WGS sequence"/>
</dbReference>
<sequence>MSKIKESSTNFANKQILGTVCAEIYAASLIGGQWTLAICCHLANGKLRFGELKELIPNITERMLTLQLRKMEADKLVTRTVYPTVPLRVEYELTDSGQALRPIIKQLAAWGQEHRNKIRHRNKKGLRYQKQTGLL</sequence>
<gene>
    <name evidence="5" type="ORF">OL497_05120</name>
</gene>
<dbReference type="InterPro" id="IPR036388">
    <property type="entry name" value="WH-like_DNA-bd_sf"/>
</dbReference>
<dbReference type="EMBL" id="JAPDNS010000001">
    <property type="protein sequence ID" value="MCW3483262.1"/>
    <property type="molecule type" value="Genomic_DNA"/>
</dbReference>
<evidence type="ECO:0000256" key="1">
    <source>
        <dbReference type="ARBA" id="ARBA00023015"/>
    </source>
</evidence>
<feature type="domain" description="HTH hxlR-type" evidence="4">
    <location>
        <begin position="21"/>
        <end position="119"/>
    </location>
</feature>
<dbReference type="RefSeq" id="WP_264728421.1">
    <property type="nucleotide sequence ID" value="NZ_JAPDNR010000001.1"/>
</dbReference>
<organism evidence="5 6">
    <name type="scientific">Chitinophaga nivalis</name>
    <dbReference type="NCBI Taxonomy" id="2991709"/>
    <lineage>
        <taxon>Bacteria</taxon>
        <taxon>Pseudomonadati</taxon>
        <taxon>Bacteroidota</taxon>
        <taxon>Chitinophagia</taxon>
        <taxon>Chitinophagales</taxon>
        <taxon>Chitinophagaceae</taxon>
        <taxon>Chitinophaga</taxon>
    </lineage>
</organism>
<dbReference type="InterPro" id="IPR036390">
    <property type="entry name" value="WH_DNA-bd_sf"/>
</dbReference>
<dbReference type="PANTHER" id="PTHR33204">
    <property type="entry name" value="TRANSCRIPTIONAL REGULATOR, MARR FAMILY"/>
    <property type="match status" value="1"/>
</dbReference>
<evidence type="ECO:0000313" key="6">
    <source>
        <dbReference type="Proteomes" id="UP001207742"/>
    </source>
</evidence>
<dbReference type="SUPFAM" id="SSF46785">
    <property type="entry name" value="Winged helix' DNA-binding domain"/>
    <property type="match status" value="1"/>
</dbReference>
<keyword evidence="6" id="KW-1185">Reference proteome</keyword>
<reference evidence="5 6" key="1">
    <citation type="submission" date="2022-10" db="EMBL/GenBank/DDBJ databases">
        <title>Chitinophaga nivalis PC15 sp. nov., isolated from Pyeongchang county, South Korea.</title>
        <authorList>
            <person name="Trinh H.N."/>
        </authorList>
    </citation>
    <scope>NUCLEOTIDE SEQUENCE [LARGE SCALE GENOMIC DNA]</scope>
    <source>
        <strain evidence="5 6">PC14</strain>
    </source>
</reference>
<comment type="caution">
    <text evidence="5">The sequence shown here is derived from an EMBL/GenBank/DDBJ whole genome shotgun (WGS) entry which is preliminary data.</text>
</comment>
<protein>
    <submittedName>
        <fullName evidence="5">Winged helix-turn-helix transcriptional regulator</fullName>
    </submittedName>
</protein>
<keyword evidence="3" id="KW-0804">Transcription</keyword>
<evidence type="ECO:0000256" key="3">
    <source>
        <dbReference type="ARBA" id="ARBA00023163"/>
    </source>
</evidence>
<dbReference type="Gene3D" id="1.10.10.10">
    <property type="entry name" value="Winged helix-like DNA-binding domain superfamily/Winged helix DNA-binding domain"/>
    <property type="match status" value="1"/>
</dbReference>
<dbReference type="PANTHER" id="PTHR33204:SF29">
    <property type="entry name" value="TRANSCRIPTIONAL REGULATOR"/>
    <property type="match status" value="1"/>
</dbReference>
<dbReference type="PROSITE" id="PS51118">
    <property type="entry name" value="HTH_HXLR"/>
    <property type="match status" value="1"/>
</dbReference>
<dbReference type="Pfam" id="PF01638">
    <property type="entry name" value="HxlR"/>
    <property type="match status" value="1"/>
</dbReference>